<dbReference type="EMBL" id="CAJJDP010000073">
    <property type="protein sequence ID" value="CAD8179846.1"/>
    <property type="molecule type" value="Genomic_DNA"/>
</dbReference>
<gene>
    <name evidence="1" type="ORF">POCTA_138.1.T0740018</name>
</gene>
<dbReference type="Proteomes" id="UP000683925">
    <property type="component" value="Unassembled WGS sequence"/>
</dbReference>
<evidence type="ECO:0000313" key="1">
    <source>
        <dbReference type="EMBL" id="CAD8179846.1"/>
    </source>
</evidence>
<proteinExistence type="predicted"/>
<protein>
    <submittedName>
        <fullName evidence="1">Uncharacterized protein</fullName>
    </submittedName>
</protein>
<evidence type="ECO:0000313" key="2">
    <source>
        <dbReference type="Proteomes" id="UP000683925"/>
    </source>
</evidence>
<name>A0A8S1W0Y2_PAROT</name>
<reference evidence="1" key="1">
    <citation type="submission" date="2021-01" db="EMBL/GenBank/DDBJ databases">
        <authorList>
            <consortium name="Genoscope - CEA"/>
            <person name="William W."/>
        </authorList>
    </citation>
    <scope>NUCLEOTIDE SEQUENCE</scope>
</reference>
<accession>A0A8S1W0Y2</accession>
<organism evidence="1 2">
    <name type="scientific">Paramecium octaurelia</name>
    <dbReference type="NCBI Taxonomy" id="43137"/>
    <lineage>
        <taxon>Eukaryota</taxon>
        <taxon>Sar</taxon>
        <taxon>Alveolata</taxon>
        <taxon>Ciliophora</taxon>
        <taxon>Intramacronucleata</taxon>
        <taxon>Oligohymenophorea</taxon>
        <taxon>Peniculida</taxon>
        <taxon>Parameciidae</taxon>
        <taxon>Paramecium</taxon>
    </lineage>
</organism>
<dbReference type="AlphaFoldDB" id="A0A8S1W0Y2"/>
<comment type="caution">
    <text evidence="1">The sequence shown here is derived from an EMBL/GenBank/DDBJ whole genome shotgun (WGS) entry which is preliminary data.</text>
</comment>
<keyword evidence="2" id="KW-1185">Reference proteome</keyword>
<sequence>MEQNKFQINQINVYLLIFIPSTITSKQFEPIVRCLNVYQELSDAILSQNSNIMKCSILDQIDFYYLSQSYPSVNYYMKIKESHYDVDIFVDFYLIGEYINKPINILLDNSLIDQYSVFNDNSVPFCNNLNLAFSLESTYAFSLGIRNIQIIPRQCHESCVGPEKNQCQTCFVCAQLNTKTNECKCLSITPQLSLQVNQFIRKCEVNEYFDGALGICAQDYKMEQFHYIFGVLMISQDGQ</sequence>